<dbReference type="SUPFAM" id="SSF90112">
    <property type="entry name" value="Neurotransmitter-gated ion-channel transmembrane pore"/>
    <property type="match status" value="1"/>
</dbReference>
<organism evidence="3 4">
    <name type="scientific">Scylla paramamosain</name>
    <name type="common">Mud crab</name>
    <dbReference type="NCBI Taxonomy" id="85552"/>
    <lineage>
        <taxon>Eukaryota</taxon>
        <taxon>Metazoa</taxon>
        <taxon>Ecdysozoa</taxon>
        <taxon>Arthropoda</taxon>
        <taxon>Crustacea</taxon>
        <taxon>Multicrustacea</taxon>
        <taxon>Malacostraca</taxon>
        <taxon>Eumalacostraca</taxon>
        <taxon>Eucarida</taxon>
        <taxon>Decapoda</taxon>
        <taxon>Pleocyemata</taxon>
        <taxon>Brachyura</taxon>
        <taxon>Eubrachyura</taxon>
        <taxon>Portunoidea</taxon>
        <taxon>Portunidae</taxon>
        <taxon>Portuninae</taxon>
        <taxon>Scylla</taxon>
    </lineage>
</organism>
<evidence type="ECO:0000256" key="1">
    <source>
        <dbReference type="SAM" id="MobiDB-lite"/>
    </source>
</evidence>
<sequence>MLLVVSWATLFIRQEAINVRCIMALTTLLVLYTLFANMSQSLPSTAAIKLIDIWFFFIIFVLFTNIMIHVFMDDKTPRTTAAASVSSTTGESLHQGGHCDSRGGASVTTSAAASLRQVPEAIGLPHQAKHRERLQEETESEHTPHHHQKNLPSLEATASPGPVFPVCSPRHGPLEGQKSHYRELSNSRINLINLYVHNARVRRGGAGLSEAGRRGAGWGGAGRLNGT</sequence>
<dbReference type="InterPro" id="IPR036719">
    <property type="entry name" value="Neuro-gated_channel_TM_sf"/>
</dbReference>
<feature type="region of interest" description="Disordered" evidence="1">
    <location>
        <begin position="82"/>
        <end position="105"/>
    </location>
</feature>
<feature type="region of interest" description="Disordered" evidence="1">
    <location>
        <begin position="207"/>
        <end position="227"/>
    </location>
</feature>
<dbReference type="GO" id="GO:0006811">
    <property type="term" value="P:monoatomic ion transport"/>
    <property type="evidence" value="ECO:0007669"/>
    <property type="project" value="InterPro"/>
</dbReference>
<keyword evidence="2" id="KW-0472">Membrane</keyword>
<evidence type="ECO:0000313" key="4">
    <source>
        <dbReference type="Proteomes" id="UP001487740"/>
    </source>
</evidence>
<keyword evidence="2" id="KW-1133">Transmembrane helix</keyword>
<dbReference type="Proteomes" id="UP001487740">
    <property type="component" value="Unassembled WGS sequence"/>
</dbReference>
<proteinExistence type="predicted"/>
<accession>A0AAW0UX68</accession>
<feature type="compositionally biased region" description="Basic and acidic residues" evidence="1">
    <location>
        <begin position="133"/>
        <end position="143"/>
    </location>
</feature>
<gene>
    <name evidence="3" type="ORF">O3P69_000108</name>
</gene>
<evidence type="ECO:0000256" key="2">
    <source>
        <dbReference type="SAM" id="Phobius"/>
    </source>
</evidence>
<feature type="region of interest" description="Disordered" evidence="1">
    <location>
        <begin position="121"/>
        <end position="177"/>
    </location>
</feature>
<keyword evidence="2" id="KW-0812">Transmembrane</keyword>
<dbReference type="AlphaFoldDB" id="A0AAW0UX68"/>
<reference evidence="3 4" key="1">
    <citation type="submission" date="2023-03" db="EMBL/GenBank/DDBJ databases">
        <title>High-quality genome of Scylla paramamosain provides insights in environmental adaptation.</title>
        <authorList>
            <person name="Zhang L."/>
        </authorList>
    </citation>
    <scope>NUCLEOTIDE SEQUENCE [LARGE SCALE GENOMIC DNA]</scope>
    <source>
        <strain evidence="3">LZ_2023a</strain>
        <tissue evidence="3">Muscle</tissue>
    </source>
</reference>
<evidence type="ECO:0008006" key="5">
    <source>
        <dbReference type="Google" id="ProtNLM"/>
    </source>
</evidence>
<comment type="caution">
    <text evidence="3">The sequence shown here is derived from an EMBL/GenBank/DDBJ whole genome shotgun (WGS) entry which is preliminary data.</text>
</comment>
<keyword evidence="4" id="KW-1185">Reference proteome</keyword>
<feature type="transmembrane region" description="Helical" evidence="2">
    <location>
        <begin position="50"/>
        <end position="72"/>
    </location>
</feature>
<dbReference type="GO" id="GO:0016020">
    <property type="term" value="C:membrane"/>
    <property type="evidence" value="ECO:0007669"/>
    <property type="project" value="InterPro"/>
</dbReference>
<dbReference type="EMBL" id="JARAKH010000005">
    <property type="protein sequence ID" value="KAK8403793.1"/>
    <property type="molecule type" value="Genomic_DNA"/>
</dbReference>
<evidence type="ECO:0000313" key="3">
    <source>
        <dbReference type="EMBL" id="KAK8403793.1"/>
    </source>
</evidence>
<feature type="transmembrane region" description="Helical" evidence="2">
    <location>
        <begin position="17"/>
        <end position="38"/>
    </location>
</feature>
<feature type="compositionally biased region" description="Gly residues" evidence="1">
    <location>
        <begin position="214"/>
        <end position="227"/>
    </location>
</feature>
<protein>
    <recommendedName>
        <fullName evidence="5">Neurotransmitter-gated ion-channel transmembrane domain-containing protein</fullName>
    </recommendedName>
</protein>
<dbReference type="Gene3D" id="1.20.58.390">
    <property type="entry name" value="Neurotransmitter-gated ion-channel transmembrane domain"/>
    <property type="match status" value="1"/>
</dbReference>
<dbReference type="InterPro" id="IPR038050">
    <property type="entry name" value="Neuro_actylchol_rec"/>
</dbReference>
<name>A0AAW0UX68_SCYPA</name>